<evidence type="ECO:0000256" key="3">
    <source>
        <dbReference type="ARBA" id="ARBA00004496"/>
    </source>
</evidence>
<evidence type="ECO:0000313" key="22">
    <source>
        <dbReference type="Proteomes" id="UP000768471"/>
    </source>
</evidence>
<dbReference type="InterPro" id="IPR003170">
    <property type="entry name" value="MurB"/>
</dbReference>
<dbReference type="NCBIfam" id="NF010478">
    <property type="entry name" value="PRK13903.1"/>
    <property type="match status" value="1"/>
</dbReference>
<dbReference type="InterPro" id="IPR016166">
    <property type="entry name" value="FAD-bd_PCMH"/>
</dbReference>
<keyword evidence="9 19" id="KW-0285">Flavoprotein</keyword>
<dbReference type="NCBIfam" id="TIGR00179">
    <property type="entry name" value="murB"/>
    <property type="match status" value="1"/>
</dbReference>
<evidence type="ECO:0000256" key="11">
    <source>
        <dbReference type="ARBA" id="ARBA00022857"/>
    </source>
</evidence>
<evidence type="ECO:0000256" key="1">
    <source>
        <dbReference type="ARBA" id="ARBA00001974"/>
    </source>
</evidence>
<sequence length="342" mass="36877">MIKLLHDADLSRLNTFGLPARASALCELESAQRLPEILRLPEYRRDSVLWLGGGSNVLFMQDYDGLVVRMANKGIGAPEPAGGGKVRLTAQAGENWHDFVQHTIALGLSGLENLSLIPGTVGAAPVQNIGAYGVEAKDRIEAVQAWDLDAGRPVRFDNAACRFAYRNSLFKQSGGRYVITAVTFALDTAFQPKLHYGDVQSEAEAVAAGAPLTAAIVAEAVCRIRRRKLPDPAQTGSCGSFYQNPIVPAEQAAALKRRHPAVPVYPQPNGRAKLAAGWLIDQCGLKGHREGHAAVHQKQALVLVNLGGASAEDVRRLSEHVRGCVFQRFGVRLEPEPVWLGS</sequence>
<evidence type="ECO:0000256" key="4">
    <source>
        <dbReference type="ARBA" id="ARBA00004752"/>
    </source>
</evidence>
<dbReference type="PANTHER" id="PTHR21071:SF4">
    <property type="entry name" value="UDP-N-ACETYLENOLPYRUVOYLGLUCOSAMINE REDUCTASE"/>
    <property type="match status" value="1"/>
</dbReference>
<evidence type="ECO:0000259" key="20">
    <source>
        <dbReference type="PROSITE" id="PS51387"/>
    </source>
</evidence>
<dbReference type="Proteomes" id="UP000768471">
    <property type="component" value="Unassembled WGS sequence"/>
</dbReference>
<dbReference type="RefSeq" id="WP_197902799.1">
    <property type="nucleotide sequence ID" value="NZ_JACSGR010000003.1"/>
</dbReference>
<keyword evidence="8 19" id="KW-0132">Cell division</keyword>
<evidence type="ECO:0000256" key="12">
    <source>
        <dbReference type="ARBA" id="ARBA00022960"/>
    </source>
</evidence>
<accession>A0ABS0N9A1</accession>
<protein>
    <recommendedName>
        <fullName evidence="6 19">UDP-N-acetylenolpyruvoylglucosamine reductase</fullName>
        <ecNumber evidence="5 19">1.3.1.98</ecNumber>
    </recommendedName>
    <alternativeName>
        <fullName evidence="17 19">UDP-N-acetylmuramate dehydrogenase</fullName>
    </alternativeName>
</protein>
<dbReference type="InterPro" id="IPR016169">
    <property type="entry name" value="FAD-bd_PCMH_sub2"/>
</dbReference>
<dbReference type="SUPFAM" id="SSF56176">
    <property type="entry name" value="FAD-binding/transporter-associated domain-like"/>
    <property type="match status" value="1"/>
</dbReference>
<keyword evidence="11 19" id="KW-0521">NADP</keyword>
<evidence type="ECO:0000256" key="14">
    <source>
        <dbReference type="ARBA" id="ARBA00023002"/>
    </source>
</evidence>
<evidence type="ECO:0000256" key="7">
    <source>
        <dbReference type="ARBA" id="ARBA00022490"/>
    </source>
</evidence>
<comment type="function">
    <text evidence="2 19">Cell wall formation.</text>
</comment>
<keyword evidence="15 19" id="KW-0131">Cell cycle</keyword>
<feature type="active site" description="Proton donor" evidence="19">
    <location>
        <position position="240"/>
    </location>
</feature>
<dbReference type="InterPro" id="IPR006094">
    <property type="entry name" value="Oxid_FAD_bind_N"/>
</dbReference>
<evidence type="ECO:0000256" key="10">
    <source>
        <dbReference type="ARBA" id="ARBA00022827"/>
    </source>
</evidence>
<dbReference type="Gene3D" id="3.30.43.10">
    <property type="entry name" value="Uridine Diphospho-n-acetylenolpyruvylglucosamine Reductase, domain 2"/>
    <property type="match status" value="1"/>
</dbReference>
<evidence type="ECO:0000256" key="5">
    <source>
        <dbReference type="ARBA" id="ARBA00012518"/>
    </source>
</evidence>
<evidence type="ECO:0000256" key="8">
    <source>
        <dbReference type="ARBA" id="ARBA00022618"/>
    </source>
</evidence>
<keyword evidence="10 19" id="KW-0274">FAD</keyword>
<dbReference type="Pfam" id="PF02873">
    <property type="entry name" value="MurB_C"/>
    <property type="match status" value="1"/>
</dbReference>
<dbReference type="PROSITE" id="PS51387">
    <property type="entry name" value="FAD_PCMH"/>
    <property type="match status" value="1"/>
</dbReference>
<gene>
    <name evidence="19 21" type="primary">murB</name>
    <name evidence="21" type="ORF">H9Q10_04280</name>
</gene>
<organism evidence="21 22">
    <name type="scientific">Eikenella glucosivorans</name>
    <dbReference type="NCBI Taxonomy" id="2766967"/>
    <lineage>
        <taxon>Bacteria</taxon>
        <taxon>Pseudomonadati</taxon>
        <taxon>Pseudomonadota</taxon>
        <taxon>Betaproteobacteria</taxon>
        <taxon>Neisseriales</taxon>
        <taxon>Neisseriaceae</taxon>
        <taxon>Eikenella</taxon>
    </lineage>
</organism>
<dbReference type="InterPro" id="IPR016167">
    <property type="entry name" value="FAD-bd_PCMH_sub1"/>
</dbReference>
<evidence type="ECO:0000256" key="19">
    <source>
        <dbReference type="HAMAP-Rule" id="MF_00037"/>
    </source>
</evidence>
<feature type="active site" evidence="19">
    <location>
        <position position="336"/>
    </location>
</feature>
<comment type="subcellular location">
    <subcellularLocation>
        <location evidence="3 19">Cytoplasm</location>
    </subcellularLocation>
</comment>
<dbReference type="InterPro" id="IPR036635">
    <property type="entry name" value="MurB_C_sf"/>
</dbReference>
<dbReference type="NCBIfam" id="NF000755">
    <property type="entry name" value="PRK00046.1"/>
    <property type="match status" value="1"/>
</dbReference>
<dbReference type="SUPFAM" id="SSF56194">
    <property type="entry name" value="Uridine diphospho-N-Acetylenolpyruvylglucosamine reductase, MurB, C-terminal domain"/>
    <property type="match status" value="1"/>
</dbReference>
<evidence type="ECO:0000256" key="18">
    <source>
        <dbReference type="ARBA" id="ARBA00048914"/>
    </source>
</evidence>
<comment type="caution">
    <text evidence="21">The sequence shown here is derived from an EMBL/GenBank/DDBJ whole genome shotgun (WGS) entry which is preliminary data.</text>
</comment>
<dbReference type="EC" id="1.3.1.98" evidence="5 19"/>
<proteinExistence type="inferred from homology"/>
<keyword evidence="13 19" id="KW-0573">Peptidoglycan synthesis</keyword>
<reference evidence="21 22" key="1">
    <citation type="submission" date="2020-09" db="EMBL/GenBank/DDBJ databases">
        <title>Eikenella S3660 sp. nov., isolated from a throat swab.</title>
        <authorList>
            <person name="Buhl M."/>
        </authorList>
    </citation>
    <scope>NUCLEOTIDE SEQUENCE [LARGE SCALE GENOMIC DNA]</scope>
    <source>
        <strain evidence="21 22">S3360</strain>
    </source>
</reference>
<evidence type="ECO:0000256" key="15">
    <source>
        <dbReference type="ARBA" id="ARBA00023306"/>
    </source>
</evidence>
<keyword evidence="16 19" id="KW-0961">Cell wall biogenesis/degradation</keyword>
<dbReference type="GO" id="GO:0008762">
    <property type="term" value="F:UDP-N-acetylmuramate dehydrogenase activity"/>
    <property type="evidence" value="ECO:0007669"/>
    <property type="project" value="UniProtKB-EC"/>
</dbReference>
<dbReference type="HAMAP" id="MF_00037">
    <property type="entry name" value="MurB"/>
    <property type="match status" value="1"/>
</dbReference>
<comment type="catalytic activity">
    <reaction evidence="18 19">
        <text>UDP-N-acetyl-alpha-D-muramate + NADP(+) = UDP-N-acetyl-3-O-(1-carboxyvinyl)-alpha-D-glucosamine + NADPH + H(+)</text>
        <dbReference type="Rhea" id="RHEA:12248"/>
        <dbReference type="ChEBI" id="CHEBI:15378"/>
        <dbReference type="ChEBI" id="CHEBI:57783"/>
        <dbReference type="ChEBI" id="CHEBI:58349"/>
        <dbReference type="ChEBI" id="CHEBI:68483"/>
        <dbReference type="ChEBI" id="CHEBI:70757"/>
        <dbReference type="EC" id="1.3.1.98"/>
    </reaction>
</comment>
<dbReference type="Pfam" id="PF01565">
    <property type="entry name" value="FAD_binding_4"/>
    <property type="match status" value="1"/>
</dbReference>
<name>A0ABS0N9A1_9NEIS</name>
<comment type="pathway">
    <text evidence="4 19">Cell wall biogenesis; peptidoglycan biosynthesis.</text>
</comment>
<evidence type="ECO:0000256" key="17">
    <source>
        <dbReference type="ARBA" id="ARBA00031026"/>
    </source>
</evidence>
<comment type="cofactor">
    <cofactor evidence="1 19">
        <name>FAD</name>
        <dbReference type="ChEBI" id="CHEBI:57692"/>
    </cofactor>
</comment>
<keyword evidence="7 19" id="KW-0963">Cytoplasm</keyword>
<evidence type="ECO:0000256" key="6">
    <source>
        <dbReference type="ARBA" id="ARBA00015188"/>
    </source>
</evidence>
<keyword evidence="12 19" id="KW-0133">Cell shape</keyword>
<keyword evidence="22" id="KW-1185">Reference proteome</keyword>
<feature type="domain" description="FAD-binding PCMH-type" evidence="20">
    <location>
        <begin position="18"/>
        <end position="189"/>
    </location>
</feature>
<keyword evidence="14 19" id="KW-0560">Oxidoreductase</keyword>
<evidence type="ECO:0000256" key="2">
    <source>
        <dbReference type="ARBA" id="ARBA00003921"/>
    </source>
</evidence>
<dbReference type="Gene3D" id="3.90.78.10">
    <property type="entry name" value="UDP-N-acetylenolpyruvoylglucosamine reductase, C-terminal domain"/>
    <property type="match status" value="1"/>
</dbReference>
<dbReference type="PANTHER" id="PTHR21071">
    <property type="entry name" value="UDP-N-ACETYLENOLPYRUVOYLGLUCOSAMINE REDUCTASE"/>
    <property type="match status" value="1"/>
</dbReference>
<evidence type="ECO:0000256" key="9">
    <source>
        <dbReference type="ARBA" id="ARBA00022630"/>
    </source>
</evidence>
<evidence type="ECO:0000313" key="21">
    <source>
        <dbReference type="EMBL" id="MBH5328882.1"/>
    </source>
</evidence>
<evidence type="ECO:0000256" key="16">
    <source>
        <dbReference type="ARBA" id="ARBA00023316"/>
    </source>
</evidence>
<dbReference type="EMBL" id="JACSGR010000003">
    <property type="protein sequence ID" value="MBH5328882.1"/>
    <property type="molecule type" value="Genomic_DNA"/>
</dbReference>
<dbReference type="InterPro" id="IPR011601">
    <property type="entry name" value="MurB_C"/>
</dbReference>
<dbReference type="Gene3D" id="3.30.465.10">
    <property type="match status" value="1"/>
</dbReference>
<comment type="similarity">
    <text evidence="19">Belongs to the MurB family.</text>
</comment>
<dbReference type="InterPro" id="IPR036318">
    <property type="entry name" value="FAD-bd_PCMH-like_sf"/>
</dbReference>
<feature type="active site" evidence="19">
    <location>
        <position position="166"/>
    </location>
</feature>
<evidence type="ECO:0000256" key="13">
    <source>
        <dbReference type="ARBA" id="ARBA00022984"/>
    </source>
</evidence>